<feature type="transmembrane region" description="Helical" evidence="5">
    <location>
        <begin position="30"/>
        <end position="49"/>
    </location>
</feature>
<dbReference type="PROSITE" id="PS00615">
    <property type="entry name" value="C_TYPE_LECTIN_1"/>
    <property type="match status" value="1"/>
</dbReference>
<gene>
    <name evidence="7" type="primary">LOC115417041</name>
</gene>
<dbReference type="PROSITE" id="PS50041">
    <property type="entry name" value="C_TYPE_LECTIN_2"/>
    <property type="match status" value="1"/>
</dbReference>
<dbReference type="SUPFAM" id="SSF56436">
    <property type="entry name" value="C-type lectin-like"/>
    <property type="match status" value="1"/>
</dbReference>
<dbReference type="InterPro" id="IPR033989">
    <property type="entry name" value="CD209-like_CTLD"/>
</dbReference>
<dbReference type="InterPro" id="IPR016187">
    <property type="entry name" value="CTDL_fold"/>
</dbReference>
<proteinExistence type="predicted"/>
<dbReference type="Ensembl" id="ENSSORT00005053164.1">
    <property type="protein sequence ID" value="ENSSORP00005051925.1"/>
    <property type="gene ID" value="ENSSORG00005023441.1"/>
</dbReference>
<keyword evidence="5" id="KW-0812">Transmembrane</keyword>
<keyword evidence="1" id="KW-0430">Lectin</keyword>
<dbReference type="InParanoid" id="A0A673CCX0"/>
<dbReference type="Pfam" id="PF00059">
    <property type="entry name" value="Lectin_C"/>
    <property type="match status" value="1"/>
</dbReference>
<evidence type="ECO:0000313" key="8">
    <source>
        <dbReference type="Proteomes" id="UP000472271"/>
    </source>
</evidence>
<reference evidence="7" key="1">
    <citation type="submission" date="2019-06" db="EMBL/GenBank/DDBJ databases">
        <authorList>
            <consortium name="Wellcome Sanger Institute Data Sharing"/>
        </authorList>
    </citation>
    <scope>NUCLEOTIDE SEQUENCE [LARGE SCALE GENOMIC DNA]</scope>
</reference>
<dbReference type="SMART" id="SM00034">
    <property type="entry name" value="CLECT"/>
    <property type="match status" value="1"/>
</dbReference>
<keyword evidence="5" id="KW-1133">Transmembrane helix</keyword>
<dbReference type="CDD" id="cd03590">
    <property type="entry name" value="CLECT_DC-SIGN_like"/>
    <property type="match status" value="1"/>
</dbReference>
<dbReference type="PANTHER" id="PTHR22803">
    <property type="entry name" value="MANNOSE, PHOSPHOLIPASE, LECTIN RECEPTOR RELATED"/>
    <property type="match status" value="1"/>
</dbReference>
<evidence type="ECO:0000256" key="3">
    <source>
        <dbReference type="SAM" id="Coils"/>
    </source>
</evidence>
<dbReference type="GeneID" id="115417041"/>
<dbReference type="OrthoDB" id="6133475at2759"/>
<evidence type="ECO:0000256" key="4">
    <source>
        <dbReference type="SAM" id="MobiDB-lite"/>
    </source>
</evidence>
<dbReference type="AlphaFoldDB" id="A0A673CCX0"/>
<reference evidence="7" key="3">
    <citation type="submission" date="2025-09" db="UniProtKB">
        <authorList>
            <consortium name="Ensembl"/>
        </authorList>
    </citation>
    <scope>IDENTIFICATION</scope>
</reference>
<evidence type="ECO:0000259" key="6">
    <source>
        <dbReference type="PROSITE" id="PS50041"/>
    </source>
</evidence>
<name>A0A673CCX0_9TELE</name>
<accession>A0A673CCX0</accession>
<feature type="region of interest" description="Disordered" evidence="4">
    <location>
        <begin position="1"/>
        <end position="20"/>
    </location>
</feature>
<dbReference type="InterPro" id="IPR050111">
    <property type="entry name" value="C-type_lectin/snaclec_domain"/>
</dbReference>
<evidence type="ECO:0000256" key="2">
    <source>
        <dbReference type="ARBA" id="ARBA00023157"/>
    </source>
</evidence>
<sequence>MEMDYVNDFPRNQQKTSGNLQQTERRLGQVLFLSFGLLCVIQAVLNVSLRLTLYYGKEWTNSDCNITHTSDYNQLTEVQTGGETINHCNKLQESFNALTKEKNQLQNLITIFSNQLSMALEQNKKLQKELKDKCSSTDSSGCPTDWREIGGRCYFLSSEMKTWVESRNYCQRQGADLVVINSTEEQRALYRLDGDHELLFWIGLDGRDGDFKWVDGSALTRPFWQEGQPDDGGPNTKVEDCVEMYHHNPVYANWNDAPCESTRRWMCEKAE</sequence>
<feature type="coiled-coil region" evidence="3">
    <location>
        <begin position="88"/>
        <end position="129"/>
    </location>
</feature>
<dbReference type="Proteomes" id="UP000472271">
    <property type="component" value="Chromosome 1"/>
</dbReference>
<reference evidence="7" key="2">
    <citation type="submission" date="2025-08" db="UniProtKB">
        <authorList>
            <consortium name="Ensembl"/>
        </authorList>
    </citation>
    <scope>IDENTIFICATION</scope>
</reference>
<dbReference type="GO" id="GO:0030246">
    <property type="term" value="F:carbohydrate binding"/>
    <property type="evidence" value="ECO:0007669"/>
    <property type="project" value="UniProtKB-KW"/>
</dbReference>
<keyword evidence="5" id="KW-0472">Membrane</keyword>
<dbReference type="InterPro" id="IPR018378">
    <property type="entry name" value="C-type_lectin_CS"/>
</dbReference>
<keyword evidence="3" id="KW-0175">Coiled coil</keyword>
<dbReference type="Gene3D" id="3.10.100.10">
    <property type="entry name" value="Mannose-Binding Protein A, subunit A"/>
    <property type="match status" value="1"/>
</dbReference>
<evidence type="ECO:0000256" key="1">
    <source>
        <dbReference type="ARBA" id="ARBA00022734"/>
    </source>
</evidence>
<evidence type="ECO:0000313" key="7">
    <source>
        <dbReference type="Ensembl" id="ENSSORP00005051925.1"/>
    </source>
</evidence>
<evidence type="ECO:0000256" key="5">
    <source>
        <dbReference type="SAM" id="Phobius"/>
    </source>
</evidence>
<keyword evidence="8" id="KW-1185">Reference proteome</keyword>
<feature type="domain" description="C-type lectin" evidence="6">
    <location>
        <begin position="149"/>
        <end position="268"/>
    </location>
</feature>
<feature type="compositionally biased region" description="Polar residues" evidence="4">
    <location>
        <begin position="10"/>
        <end position="20"/>
    </location>
</feature>
<organism evidence="7 8">
    <name type="scientific">Sphaeramia orbicularis</name>
    <name type="common">orbiculate cardinalfish</name>
    <dbReference type="NCBI Taxonomy" id="375764"/>
    <lineage>
        <taxon>Eukaryota</taxon>
        <taxon>Metazoa</taxon>
        <taxon>Chordata</taxon>
        <taxon>Craniata</taxon>
        <taxon>Vertebrata</taxon>
        <taxon>Euteleostomi</taxon>
        <taxon>Actinopterygii</taxon>
        <taxon>Neopterygii</taxon>
        <taxon>Teleostei</taxon>
        <taxon>Neoteleostei</taxon>
        <taxon>Acanthomorphata</taxon>
        <taxon>Gobiaria</taxon>
        <taxon>Kurtiformes</taxon>
        <taxon>Apogonoidei</taxon>
        <taxon>Apogonidae</taxon>
        <taxon>Apogoninae</taxon>
        <taxon>Sphaeramia</taxon>
    </lineage>
</organism>
<protein>
    <submittedName>
        <fullName evidence="7">CD209 antigen-like protein E</fullName>
    </submittedName>
</protein>
<keyword evidence="2" id="KW-1015">Disulfide bond</keyword>
<dbReference type="InterPro" id="IPR016186">
    <property type="entry name" value="C-type_lectin-like/link_sf"/>
</dbReference>
<dbReference type="InterPro" id="IPR001304">
    <property type="entry name" value="C-type_lectin-like"/>
</dbReference>
<dbReference type="RefSeq" id="XP_029986874.1">
    <property type="nucleotide sequence ID" value="XM_030131014.1"/>
</dbReference>